<evidence type="ECO:0000256" key="2">
    <source>
        <dbReference type="ARBA" id="ARBA00022723"/>
    </source>
</evidence>
<dbReference type="NCBIfam" id="TIGR03242">
    <property type="entry name" value="arg_catab_astE"/>
    <property type="match status" value="1"/>
</dbReference>
<sequence length="342" mass="38496">MGDVVLSFLEVNSGFIELSKKPHNPEFENWVELPNQVALRMLDSGVLQVRPAKAKGTALVLSCGVHGNETAPIEIISNQISRIVTGAIEPHCELLYILGNPESMQTSQRFVSLNMNRLFAGAYANYELNEDSKYEIERAKKLEELVSRFFEENSQLTKIHLDLHTAIKPSFHKTFAIRPYHQSAISPQSKRLLLALGIEAVLQHNKPSTTFSAFSVQKFNAEAYTLELGKVKPFGENNPEDFSAAIQTLDDLVQSSSIVEHNADSLIEYKVVAEIMKNSDEFKFYVPDDVENFTAYPQGYLIAEDFDYNYRVAFERESVVFPNINVPVGQRVAIMVTEVNPD</sequence>
<evidence type="ECO:0000256" key="1">
    <source>
        <dbReference type="ARBA" id="ARBA00022503"/>
    </source>
</evidence>
<comment type="similarity">
    <text evidence="5">Belongs to the AspA/AstE family. Succinylglutamate desuccinylase subfamily.</text>
</comment>
<dbReference type="OrthoDB" id="5290473at2"/>
<dbReference type="InterPro" id="IPR007036">
    <property type="entry name" value="Aste_AspA_hybrid_dom"/>
</dbReference>
<dbReference type="UniPathway" id="UPA00185">
    <property type="reaction ID" value="UER00283"/>
</dbReference>
<dbReference type="PANTHER" id="PTHR15162:SF7">
    <property type="entry name" value="SUCCINYLGLUTAMATE DESUCCINYLASE"/>
    <property type="match status" value="1"/>
</dbReference>
<dbReference type="EMBL" id="VIKR01000001">
    <property type="protein sequence ID" value="TQV77463.1"/>
    <property type="molecule type" value="Genomic_DNA"/>
</dbReference>
<proteinExistence type="inferred from homology"/>
<dbReference type="HAMAP" id="MF_00767">
    <property type="entry name" value="Arg_catab_AstE"/>
    <property type="match status" value="1"/>
</dbReference>
<reference evidence="9 10" key="1">
    <citation type="submission" date="2019-06" db="EMBL/GenBank/DDBJ databases">
        <title>Draft genome of Aliikangiella marina GYP-15.</title>
        <authorList>
            <person name="Wang G."/>
        </authorList>
    </citation>
    <scope>NUCLEOTIDE SEQUENCE [LARGE SCALE GENOMIC DNA]</scope>
    <source>
        <strain evidence="9 10">GYP-15</strain>
    </source>
</reference>
<dbReference type="InterPro" id="IPR050178">
    <property type="entry name" value="AspA/AstE_fam"/>
</dbReference>
<dbReference type="GO" id="GO:0016788">
    <property type="term" value="F:hydrolase activity, acting on ester bonds"/>
    <property type="evidence" value="ECO:0007669"/>
    <property type="project" value="UniProtKB-UniRule"/>
</dbReference>
<dbReference type="PANTHER" id="PTHR15162">
    <property type="entry name" value="ASPARTOACYLASE"/>
    <property type="match status" value="1"/>
</dbReference>
<feature type="domain" description="Succinylglutamate desuccinylase/Aspartoacylase catalytic" evidence="8">
    <location>
        <begin position="56"/>
        <end position="251"/>
    </location>
</feature>
<evidence type="ECO:0000259" key="8">
    <source>
        <dbReference type="Pfam" id="PF24827"/>
    </source>
</evidence>
<accession>A0A545TJQ8</accession>
<feature type="active site" evidence="5">
    <location>
        <position position="227"/>
    </location>
</feature>
<dbReference type="GO" id="GO:0019544">
    <property type="term" value="P:L-arginine catabolic process to L-glutamate"/>
    <property type="evidence" value="ECO:0007669"/>
    <property type="project" value="UniProtKB-UniRule"/>
</dbReference>
<dbReference type="NCBIfam" id="NF003706">
    <property type="entry name" value="PRK05324.1"/>
    <property type="match status" value="1"/>
</dbReference>
<dbReference type="Pfam" id="PF04952">
    <property type="entry name" value="AstE_AspA_hybrid"/>
    <property type="match status" value="1"/>
</dbReference>
<feature type="binding site" evidence="5">
    <location>
        <position position="69"/>
    </location>
    <ligand>
        <name>Zn(2+)</name>
        <dbReference type="ChEBI" id="CHEBI:29105"/>
    </ligand>
</feature>
<keyword evidence="10" id="KW-1185">Reference proteome</keyword>
<evidence type="ECO:0000256" key="4">
    <source>
        <dbReference type="ARBA" id="ARBA00022833"/>
    </source>
</evidence>
<dbReference type="Gene3D" id="3.40.630.10">
    <property type="entry name" value="Zn peptidases"/>
    <property type="match status" value="1"/>
</dbReference>
<comment type="pathway">
    <text evidence="5">Amino-acid degradation; L-arginine degradation via AST pathway; L-glutamate and succinate from L-arginine: step 5/5.</text>
</comment>
<evidence type="ECO:0000256" key="3">
    <source>
        <dbReference type="ARBA" id="ARBA00022801"/>
    </source>
</evidence>
<keyword evidence="3 5" id="KW-0378">Hydrolase</keyword>
<dbReference type="AlphaFoldDB" id="A0A545TJQ8"/>
<protein>
    <recommendedName>
        <fullName evidence="5 6">Succinylglutamate desuccinylase</fullName>
        <ecNumber evidence="5 6">3.5.1.96</ecNumber>
    </recommendedName>
</protein>
<comment type="catalytic activity">
    <reaction evidence="5">
        <text>N-succinyl-L-glutamate + H2O = L-glutamate + succinate</text>
        <dbReference type="Rhea" id="RHEA:15169"/>
        <dbReference type="ChEBI" id="CHEBI:15377"/>
        <dbReference type="ChEBI" id="CHEBI:29985"/>
        <dbReference type="ChEBI" id="CHEBI:30031"/>
        <dbReference type="ChEBI" id="CHEBI:58763"/>
        <dbReference type="EC" id="3.5.1.96"/>
    </reaction>
</comment>
<keyword evidence="1 5" id="KW-0056">Arginine metabolism</keyword>
<keyword evidence="2 5" id="KW-0479">Metal-binding</keyword>
<dbReference type="GO" id="GO:0019545">
    <property type="term" value="P:L-arginine catabolic process to succinate"/>
    <property type="evidence" value="ECO:0007669"/>
    <property type="project" value="UniProtKB-UniRule"/>
</dbReference>
<feature type="binding site" evidence="5">
    <location>
        <position position="66"/>
    </location>
    <ligand>
        <name>Zn(2+)</name>
        <dbReference type="ChEBI" id="CHEBI:29105"/>
    </ligand>
</feature>
<evidence type="ECO:0000256" key="6">
    <source>
        <dbReference type="NCBIfam" id="TIGR03242"/>
    </source>
</evidence>
<dbReference type="EC" id="3.5.1.96" evidence="5 6"/>
<evidence type="ECO:0000313" key="10">
    <source>
        <dbReference type="Proteomes" id="UP000317839"/>
    </source>
</evidence>
<name>A0A545TJQ8_9GAMM</name>
<organism evidence="9 10">
    <name type="scientific">Aliikangiella marina</name>
    <dbReference type="NCBI Taxonomy" id="1712262"/>
    <lineage>
        <taxon>Bacteria</taxon>
        <taxon>Pseudomonadati</taxon>
        <taxon>Pseudomonadota</taxon>
        <taxon>Gammaproteobacteria</taxon>
        <taxon>Oceanospirillales</taxon>
        <taxon>Pleioneaceae</taxon>
        <taxon>Aliikangiella</taxon>
    </lineage>
</organism>
<evidence type="ECO:0000313" key="9">
    <source>
        <dbReference type="EMBL" id="TQV77463.1"/>
    </source>
</evidence>
<dbReference type="GO" id="GO:0008270">
    <property type="term" value="F:zinc ion binding"/>
    <property type="evidence" value="ECO:0007669"/>
    <property type="project" value="UniProtKB-UniRule"/>
</dbReference>
<comment type="caution">
    <text evidence="9">The sequence shown here is derived from an EMBL/GenBank/DDBJ whole genome shotgun (WGS) entry which is preliminary data.</text>
</comment>
<feature type="domain" description="AstE/AspA barrel-sandwich hybrid" evidence="7">
    <location>
        <begin position="267"/>
        <end position="338"/>
    </location>
</feature>
<evidence type="ECO:0000256" key="5">
    <source>
        <dbReference type="HAMAP-Rule" id="MF_00767"/>
    </source>
</evidence>
<dbReference type="Pfam" id="PF24827">
    <property type="entry name" value="AstE_AspA_cat"/>
    <property type="match status" value="1"/>
</dbReference>
<dbReference type="Proteomes" id="UP000317839">
    <property type="component" value="Unassembled WGS sequence"/>
</dbReference>
<dbReference type="GO" id="GO:0009017">
    <property type="term" value="F:succinylglutamate desuccinylase activity"/>
    <property type="evidence" value="ECO:0007669"/>
    <property type="project" value="UniProtKB-UniRule"/>
</dbReference>
<evidence type="ECO:0000259" key="7">
    <source>
        <dbReference type="Pfam" id="PF04952"/>
    </source>
</evidence>
<gene>
    <name evidence="5 9" type="primary">astE</name>
    <name evidence="9" type="ORF">FLL45_05840</name>
</gene>
<dbReference type="InterPro" id="IPR055438">
    <property type="entry name" value="AstE_AspA_cat"/>
</dbReference>
<comment type="cofactor">
    <cofactor evidence="5">
        <name>Zn(2+)</name>
        <dbReference type="ChEBI" id="CHEBI:29105"/>
    </cofactor>
    <text evidence="5">Binds 1 zinc ion per subunit.</text>
</comment>
<feature type="binding site" evidence="5">
    <location>
        <position position="164"/>
    </location>
    <ligand>
        <name>Zn(2+)</name>
        <dbReference type="ChEBI" id="CHEBI:29105"/>
    </ligand>
</feature>
<comment type="function">
    <text evidence="5">Transforms N(2)-succinylglutamate into succinate and glutamate.</text>
</comment>
<dbReference type="SUPFAM" id="SSF53187">
    <property type="entry name" value="Zn-dependent exopeptidases"/>
    <property type="match status" value="1"/>
</dbReference>
<dbReference type="InterPro" id="IPR016681">
    <property type="entry name" value="SuccinylGlu_desuccinylase"/>
</dbReference>
<keyword evidence="4 5" id="KW-0862">Zinc</keyword>